<proteinExistence type="predicted"/>
<keyword evidence="1" id="KW-0479">Metal-binding</keyword>
<dbReference type="GO" id="GO:0016829">
    <property type="term" value="F:lyase activity"/>
    <property type="evidence" value="ECO:0007669"/>
    <property type="project" value="UniProtKB-KW"/>
</dbReference>
<sequence length="266" mass="28430">MNTSSAARFHALHHQPLPLRLPNAWDAGSARQIEMLGAQAIATTSAGVAWSLGYRDGNQLPVAEYVARAASIARVINIPLSADIEGGYHEHPATVADTVRQMIDVGVVGINIEDGSAHPQLLCRKVEAIRAASISAGVELYINVRTDVYARNLVPAGDKAGEVILRAQNYRHAGADGLFVLGLVEAQEMQAIAKGSDLLLNVSVWPQLPPLASLTACGVRRISAGSWLPQTLWARNKQLVRGFLSQDDTAPLMATATPYADINALF</sequence>
<dbReference type="InterPro" id="IPR015813">
    <property type="entry name" value="Pyrv/PenolPyrv_kinase-like_dom"/>
</dbReference>
<dbReference type="AlphaFoldDB" id="A0A4U3F6K3"/>
<dbReference type="SUPFAM" id="SSF51621">
    <property type="entry name" value="Phosphoenolpyruvate/pyruvate domain"/>
    <property type="match status" value="1"/>
</dbReference>
<evidence type="ECO:0000256" key="1">
    <source>
        <dbReference type="ARBA" id="ARBA00022723"/>
    </source>
</evidence>
<dbReference type="RefSeq" id="WP_137269534.1">
    <property type="nucleotide sequence ID" value="NZ_JACYNM010000007.1"/>
</dbReference>
<accession>A0A4U3F6K3</accession>
<dbReference type="Pfam" id="PF13714">
    <property type="entry name" value="PEP_mutase"/>
    <property type="match status" value="1"/>
</dbReference>
<reference evidence="2 5" key="2">
    <citation type="journal article" date="2020" name="FEMS Microbiol. Ecol.">
        <title>Temporal dynamics of bacterial communities during seed development and maturation.</title>
        <authorList>
            <person name="Chesneau G."/>
            <person name="Torres-Cortes G."/>
            <person name="Briand M."/>
            <person name="Darrasse A."/>
            <person name="Preveaux A."/>
            <person name="Marais C."/>
            <person name="Jacques M.A."/>
            <person name="Shade A."/>
            <person name="Barret M."/>
        </authorList>
    </citation>
    <scope>NUCLEOTIDE SEQUENCE [LARGE SCALE GENOMIC DNA]</scope>
    <source>
        <strain evidence="2 5">CFBP13732</strain>
    </source>
</reference>
<dbReference type="Proteomes" id="UP000661012">
    <property type="component" value="Unassembled WGS sequence"/>
</dbReference>
<dbReference type="Proteomes" id="UP000306393">
    <property type="component" value="Unassembled WGS sequence"/>
</dbReference>
<dbReference type="Gene3D" id="3.20.20.60">
    <property type="entry name" value="Phosphoenolpyruvate-binding domains"/>
    <property type="match status" value="1"/>
</dbReference>
<dbReference type="InterPro" id="IPR040442">
    <property type="entry name" value="Pyrv_kinase-like_dom_sf"/>
</dbReference>
<protein>
    <submittedName>
        <fullName evidence="3">Isocitrate lyase/phosphoenolpyruvate mutase family protein</fullName>
    </submittedName>
</protein>
<organism evidence="3 4">
    <name type="scientific">Erwinia persicina</name>
    <dbReference type="NCBI Taxonomy" id="55211"/>
    <lineage>
        <taxon>Bacteria</taxon>
        <taxon>Pseudomonadati</taxon>
        <taxon>Pseudomonadota</taxon>
        <taxon>Gammaproteobacteria</taxon>
        <taxon>Enterobacterales</taxon>
        <taxon>Erwiniaceae</taxon>
        <taxon>Erwinia</taxon>
    </lineage>
</organism>
<dbReference type="PANTHER" id="PTHR42905">
    <property type="entry name" value="PHOSPHOENOLPYRUVATE CARBOXYLASE"/>
    <property type="match status" value="1"/>
</dbReference>
<gene>
    <name evidence="3" type="ORF">EpCFBP13511_14750</name>
    <name evidence="2" type="ORF">IFT93_12595</name>
</gene>
<evidence type="ECO:0000313" key="3">
    <source>
        <dbReference type="EMBL" id="TKJ89103.1"/>
    </source>
</evidence>
<keyword evidence="5" id="KW-1185">Reference proteome</keyword>
<dbReference type="InterPro" id="IPR039556">
    <property type="entry name" value="ICL/PEPM"/>
</dbReference>
<keyword evidence="3" id="KW-0456">Lyase</keyword>
<evidence type="ECO:0000313" key="5">
    <source>
        <dbReference type="Proteomes" id="UP000661012"/>
    </source>
</evidence>
<reference evidence="3 4" key="1">
    <citation type="journal article" date="2019" name="Sci. Rep.">
        <title>Differences in resource use lead to coexistence of seed-transmitted microbial populations.</title>
        <authorList>
            <person name="Torres-Cortes G."/>
            <person name="Garcia B.J."/>
            <person name="Compant S."/>
            <person name="Rezki S."/>
            <person name="Jones P."/>
            <person name="Preveaux A."/>
            <person name="Briand M."/>
            <person name="Roulet A."/>
            <person name="Bouchez O."/>
            <person name="Jacobson D."/>
            <person name="Barret M."/>
        </authorList>
    </citation>
    <scope>NUCLEOTIDE SEQUENCE [LARGE SCALE GENOMIC DNA]</scope>
    <source>
        <strain evidence="3 4">CFBP13511</strain>
    </source>
</reference>
<comment type="caution">
    <text evidence="3">The sequence shown here is derived from an EMBL/GenBank/DDBJ whole genome shotgun (WGS) entry which is preliminary data.</text>
</comment>
<keyword evidence="3" id="KW-0670">Pyruvate</keyword>
<dbReference type="GO" id="GO:0046872">
    <property type="term" value="F:metal ion binding"/>
    <property type="evidence" value="ECO:0007669"/>
    <property type="project" value="UniProtKB-KW"/>
</dbReference>
<dbReference type="EMBL" id="JACYNN010000007">
    <property type="protein sequence ID" value="MBD8107248.1"/>
    <property type="molecule type" value="Genomic_DNA"/>
</dbReference>
<dbReference type="PANTHER" id="PTHR42905:SF16">
    <property type="entry name" value="CARBOXYPHOSPHONOENOLPYRUVATE PHOSPHONOMUTASE-LIKE PROTEIN (AFU_ORTHOLOGUE AFUA_5G07230)"/>
    <property type="match status" value="1"/>
</dbReference>
<dbReference type="EMBL" id="QGAC01000013">
    <property type="protein sequence ID" value="TKJ89103.1"/>
    <property type="molecule type" value="Genomic_DNA"/>
</dbReference>
<name>A0A4U3F6K3_9GAMM</name>
<evidence type="ECO:0000313" key="4">
    <source>
        <dbReference type="Proteomes" id="UP000306393"/>
    </source>
</evidence>
<dbReference type="CDD" id="cd00377">
    <property type="entry name" value="ICL_PEPM"/>
    <property type="match status" value="1"/>
</dbReference>
<dbReference type="OrthoDB" id="9780430at2"/>
<evidence type="ECO:0000313" key="2">
    <source>
        <dbReference type="EMBL" id="MBD8107248.1"/>
    </source>
</evidence>
<dbReference type="STRING" id="1219360.GCA_001571305_02808"/>